<feature type="transmembrane region" description="Helical" evidence="1">
    <location>
        <begin position="12"/>
        <end position="32"/>
    </location>
</feature>
<dbReference type="RefSeq" id="WP_111061739.1">
    <property type="nucleotide sequence ID" value="NZ_JBHUCU010000007.1"/>
</dbReference>
<dbReference type="OrthoDB" id="963379at2"/>
<dbReference type="AlphaFoldDB" id="A0A2W1NVL1"/>
<proteinExistence type="predicted"/>
<name>A0A2W1NVL1_9FLAO</name>
<evidence type="ECO:0000256" key="1">
    <source>
        <dbReference type="SAM" id="Phobius"/>
    </source>
</evidence>
<feature type="transmembrane region" description="Helical" evidence="1">
    <location>
        <begin position="52"/>
        <end position="71"/>
    </location>
</feature>
<evidence type="ECO:0000313" key="2">
    <source>
        <dbReference type="EMBL" id="PZE18838.1"/>
    </source>
</evidence>
<reference evidence="2 3" key="1">
    <citation type="submission" date="2018-06" db="EMBL/GenBank/DDBJ databases">
        <title>The draft genome sequence of Crocinitomix sp. SM1701.</title>
        <authorList>
            <person name="Zhang X."/>
        </authorList>
    </citation>
    <scope>NUCLEOTIDE SEQUENCE [LARGE SCALE GENOMIC DNA]</scope>
    <source>
        <strain evidence="2 3">SM1701</strain>
    </source>
</reference>
<gene>
    <name evidence="2" type="ORF">DNU06_03130</name>
</gene>
<accession>A0A2W1NVL1</accession>
<organism evidence="2 3">
    <name type="scientific">Putridiphycobacter roseus</name>
    <dbReference type="NCBI Taxonomy" id="2219161"/>
    <lineage>
        <taxon>Bacteria</taxon>
        <taxon>Pseudomonadati</taxon>
        <taxon>Bacteroidota</taxon>
        <taxon>Flavobacteriia</taxon>
        <taxon>Flavobacteriales</taxon>
        <taxon>Crocinitomicaceae</taxon>
        <taxon>Putridiphycobacter</taxon>
    </lineage>
</organism>
<keyword evidence="1" id="KW-0472">Membrane</keyword>
<dbReference type="Proteomes" id="UP000249248">
    <property type="component" value="Unassembled WGS sequence"/>
</dbReference>
<keyword evidence="1" id="KW-0812">Transmembrane</keyword>
<comment type="caution">
    <text evidence="2">The sequence shown here is derived from an EMBL/GenBank/DDBJ whole genome shotgun (WGS) entry which is preliminary data.</text>
</comment>
<keyword evidence="1" id="KW-1133">Transmembrane helix</keyword>
<keyword evidence="3" id="KW-1185">Reference proteome</keyword>
<protein>
    <submittedName>
        <fullName evidence="2">DUF3098 domain-containing protein</fullName>
    </submittedName>
</protein>
<dbReference type="Pfam" id="PF11297">
    <property type="entry name" value="DUF3098"/>
    <property type="match status" value="1"/>
</dbReference>
<dbReference type="InterPro" id="IPR021448">
    <property type="entry name" value="DUF3098"/>
</dbReference>
<dbReference type="EMBL" id="QKSB01000001">
    <property type="protein sequence ID" value="PZE18838.1"/>
    <property type="molecule type" value="Genomic_DNA"/>
</dbReference>
<sequence length="77" mass="8680">MEKENFVFGKDNKLYIIIGFCITLLGFLLMMGGGSEDPTVFNEEELFSPIRITVAPFLVILGYVGVLYGIMKKKKNK</sequence>
<evidence type="ECO:0000313" key="3">
    <source>
        <dbReference type="Proteomes" id="UP000249248"/>
    </source>
</evidence>